<dbReference type="AlphaFoldDB" id="A0ABD1YZL5"/>
<name>A0ABD1YZL5_9MARC</name>
<protein>
    <recommendedName>
        <fullName evidence="4">Transcription factor CBF/NF-Y/archaeal histone domain-containing protein</fullName>
    </recommendedName>
</protein>
<reference evidence="5 6" key="1">
    <citation type="submission" date="2024-09" db="EMBL/GenBank/DDBJ databases">
        <title>Chromosome-scale assembly of Riccia fluitans.</title>
        <authorList>
            <person name="Paukszto L."/>
            <person name="Sawicki J."/>
            <person name="Karawczyk K."/>
            <person name="Piernik-Szablinska J."/>
            <person name="Szczecinska M."/>
            <person name="Mazdziarz M."/>
        </authorList>
    </citation>
    <scope>NUCLEOTIDE SEQUENCE [LARGE SCALE GENOMIC DNA]</scope>
    <source>
        <strain evidence="5">Rf_01</strain>
        <tissue evidence="5">Aerial parts of the thallus</tissue>
    </source>
</reference>
<dbReference type="SUPFAM" id="SSF47113">
    <property type="entry name" value="Histone-fold"/>
    <property type="match status" value="1"/>
</dbReference>
<feature type="region of interest" description="Disordered" evidence="3">
    <location>
        <begin position="104"/>
        <end position="210"/>
    </location>
</feature>
<feature type="compositionally biased region" description="Acidic residues" evidence="3">
    <location>
        <begin position="134"/>
        <end position="146"/>
    </location>
</feature>
<gene>
    <name evidence="5" type="ORF">R1flu_006636</name>
</gene>
<dbReference type="InterPro" id="IPR009072">
    <property type="entry name" value="Histone-fold"/>
</dbReference>
<dbReference type="InterPro" id="IPR051377">
    <property type="entry name" value="DNA_Pol-Epsilon_Subunit"/>
</dbReference>
<feature type="domain" description="Transcription factor CBF/NF-Y/archaeal histone" evidence="4">
    <location>
        <begin position="37"/>
        <end position="81"/>
    </location>
</feature>
<feature type="compositionally biased region" description="Acidic residues" evidence="3">
    <location>
        <begin position="171"/>
        <end position="193"/>
    </location>
</feature>
<accession>A0ABD1YZL5</accession>
<dbReference type="PANTHER" id="PTHR46172:SF1">
    <property type="entry name" value="DNA POLYMERASE EPSILON SUBUNIT 3"/>
    <property type="match status" value="1"/>
</dbReference>
<comment type="subcellular location">
    <subcellularLocation>
        <location evidence="1">Nucleus</location>
    </subcellularLocation>
</comment>
<sequence>MSEDLPRAIVKRIVKAKMLELAGAHYGDEKTSRDFPIHKDALMAFSESAKIFIHYLSATANDICRESKRQTINAEDVLRAVEEVEFGEFVEPLQIALDAYREENQTKKAQKGVAANGRRRKRKVQDDSDLNGKEEEEENGKEDENDDNRKEEEESEKEEEEDEDESRKEEEGNEKEEEAANEAEEYEEDEDERGDSMEVEKNVDGDSDSS</sequence>
<dbReference type="EMBL" id="JBHFFA010000003">
    <property type="protein sequence ID" value="KAL2635157.1"/>
    <property type="molecule type" value="Genomic_DNA"/>
</dbReference>
<keyword evidence="6" id="KW-1185">Reference proteome</keyword>
<evidence type="ECO:0000259" key="4">
    <source>
        <dbReference type="Pfam" id="PF00808"/>
    </source>
</evidence>
<comment type="caution">
    <text evidence="5">The sequence shown here is derived from an EMBL/GenBank/DDBJ whole genome shotgun (WGS) entry which is preliminary data.</text>
</comment>
<proteinExistence type="predicted"/>
<evidence type="ECO:0000256" key="1">
    <source>
        <dbReference type="ARBA" id="ARBA00004123"/>
    </source>
</evidence>
<dbReference type="Proteomes" id="UP001605036">
    <property type="component" value="Unassembled WGS sequence"/>
</dbReference>
<evidence type="ECO:0000313" key="6">
    <source>
        <dbReference type="Proteomes" id="UP001605036"/>
    </source>
</evidence>
<dbReference type="GO" id="GO:0005634">
    <property type="term" value="C:nucleus"/>
    <property type="evidence" value="ECO:0007669"/>
    <property type="project" value="UniProtKB-SubCell"/>
</dbReference>
<dbReference type="InterPro" id="IPR003958">
    <property type="entry name" value="CBFA_NFYB_domain"/>
</dbReference>
<feature type="compositionally biased region" description="Basic and acidic residues" evidence="3">
    <location>
        <begin position="124"/>
        <end position="133"/>
    </location>
</feature>
<evidence type="ECO:0000256" key="3">
    <source>
        <dbReference type="SAM" id="MobiDB-lite"/>
    </source>
</evidence>
<organism evidence="5 6">
    <name type="scientific">Riccia fluitans</name>
    <dbReference type="NCBI Taxonomy" id="41844"/>
    <lineage>
        <taxon>Eukaryota</taxon>
        <taxon>Viridiplantae</taxon>
        <taxon>Streptophyta</taxon>
        <taxon>Embryophyta</taxon>
        <taxon>Marchantiophyta</taxon>
        <taxon>Marchantiopsida</taxon>
        <taxon>Marchantiidae</taxon>
        <taxon>Marchantiales</taxon>
        <taxon>Ricciaceae</taxon>
        <taxon>Riccia</taxon>
    </lineage>
</organism>
<dbReference type="CDD" id="cd22928">
    <property type="entry name" value="HFD_POLE3_DPB4"/>
    <property type="match status" value="1"/>
</dbReference>
<evidence type="ECO:0000313" key="5">
    <source>
        <dbReference type="EMBL" id="KAL2635157.1"/>
    </source>
</evidence>
<evidence type="ECO:0000256" key="2">
    <source>
        <dbReference type="ARBA" id="ARBA00023242"/>
    </source>
</evidence>
<dbReference type="PANTHER" id="PTHR46172">
    <property type="entry name" value="DNA POLYMERASE EPSILON SUBUNIT 3"/>
    <property type="match status" value="1"/>
</dbReference>
<dbReference type="Pfam" id="PF00808">
    <property type="entry name" value="CBFD_NFYB_HMF"/>
    <property type="match status" value="1"/>
</dbReference>
<feature type="compositionally biased region" description="Basic and acidic residues" evidence="3">
    <location>
        <begin position="194"/>
        <end position="204"/>
    </location>
</feature>
<keyword evidence="2" id="KW-0539">Nucleus</keyword>
<feature type="compositionally biased region" description="Acidic residues" evidence="3">
    <location>
        <begin position="153"/>
        <end position="164"/>
    </location>
</feature>
<dbReference type="Gene3D" id="1.10.20.10">
    <property type="entry name" value="Histone, subunit A"/>
    <property type="match status" value="1"/>
</dbReference>